<dbReference type="PANTHER" id="PTHR20941:SF1">
    <property type="entry name" value="FOLIC ACID SYNTHESIS PROTEIN FOL1"/>
    <property type="match status" value="1"/>
</dbReference>
<feature type="domain" description="Pterin-binding" evidence="13">
    <location>
        <begin position="71"/>
        <end position="325"/>
    </location>
</feature>
<evidence type="ECO:0000259" key="13">
    <source>
        <dbReference type="PROSITE" id="PS50972"/>
    </source>
</evidence>
<evidence type="ECO:0000256" key="11">
    <source>
        <dbReference type="ARBA" id="ARBA00030193"/>
    </source>
</evidence>
<dbReference type="Pfam" id="PF00809">
    <property type="entry name" value="Pterin_bind"/>
    <property type="match status" value="1"/>
</dbReference>
<dbReference type="InterPro" id="IPR006390">
    <property type="entry name" value="DHP_synth_dom"/>
</dbReference>
<dbReference type="PANTHER" id="PTHR20941">
    <property type="entry name" value="FOLATE SYNTHESIS PROTEINS"/>
    <property type="match status" value="1"/>
</dbReference>
<dbReference type="RefSeq" id="WP_088214339.1">
    <property type="nucleotide sequence ID" value="NZ_NIPW01000006.1"/>
</dbReference>
<evidence type="ECO:0000256" key="4">
    <source>
        <dbReference type="ARBA" id="ARBA00009503"/>
    </source>
</evidence>
<organism evidence="14 15">
    <name type="scientific">Haematobacter genomosp. 1</name>
    <dbReference type="NCBI Taxonomy" id="366618"/>
    <lineage>
        <taxon>Bacteria</taxon>
        <taxon>Pseudomonadati</taxon>
        <taxon>Pseudomonadota</taxon>
        <taxon>Alphaproteobacteria</taxon>
        <taxon>Rhodobacterales</taxon>
        <taxon>Paracoccaceae</taxon>
        <taxon>Haematobacter</taxon>
    </lineage>
</organism>
<dbReference type="FunFam" id="3.20.20.20:FF:000006">
    <property type="entry name" value="Dihydropteroate synthase"/>
    <property type="match status" value="1"/>
</dbReference>
<dbReference type="GO" id="GO:0046872">
    <property type="term" value="F:metal ion binding"/>
    <property type="evidence" value="ECO:0007669"/>
    <property type="project" value="UniProtKB-KW"/>
</dbReference>
<keyword evidence="8 12" id="KW-0479">Metal-binding</keyword>
<dbReference type="EMBL" id="NIPW01000006">
    <property type="protein sequence ID" value="OWJ80009.1"/>
    <property type="molecule type" value="Genomic_DNA"/>
</dbReference>
<dbReference type="GO" id="GO:0046656">
    <property type="term" value="P:folic acid biosynthetic process"/>
    <property type="evidence" value="ECO:0007669"/>
    <property type="project" value="UniProtKB-KW"/>
</dbReference>
<keyword evidence="10 12" id="KW-0289">Folate biosynthesis</keyword>
<gene>
    <name evidence="14" type="primary">folP</name>
    <name evidence="14" type="ORF">CDV49_04325</name>
</gene>
<protein>
    <recommendedName>
        <fullName evidence="6 12">Dihydropteroate synthase</fullName>
        <shortName evidence="12">DHPS</shortName>
        <ecNumber evidence="5 12">2.5.1.15</ecNumber>
    </recommendedName>
    <alternativeName>
        <fullName evidence="11 12">Dihydropteroate pyrophosphorylase</fullName>
    </alternativeName>
</protein>
<dbReference type="InterPro" id="IPR000489">
    <property type="entry name" value="Pterin-binding_dom"/>
</dbReference>
<dbReference type="GO" id="GO:0004156">
    <property type="term" value="F:dihydropteroate synthase activity"/>
    <property type="evidence" value="ECO:0007669"/>
    <property type="project" value="UniProtKB-EC"/>
</dbReference>
<dbReference type="InterPro" id="IPR011005">
    <property type="entry name" value="Dihydropteroate_synth-like_sf"/>
</dbReference>
<evidence type="ECO:0000256" key="1">
    <source>
        <dbReference type="ARBA" id="ARBA00000012"/>
    </source>
</evidence>
<dbReference type="CDD" id="cd00739">
    <property type="entry name" value="DHPS"/>
    <property type="match status" value="1"/>
</dbReference>
<sequence length="339" mass="35717">MTYWRPIVMSDPAMPEAALPLAGGPLWFDRVEMWERGGPRSLLPARDLPSEMRVRLTEPRAPVGGLQLDHPVVMGILNVTPDSFSDGGRHDTPDAALGHARSMIAAGAEILDIGGESTRPGAPEVPVREEIARTEPVIAALNAGRAVPLSIDTRKAVVARVAVAAGVALVNDVTGLDFDPGMAAAVAETGAALCIMHSRGTPETMNGLTAYDDVLADVYDWLEAAVLRAEAAGIPRSRIVVDPGIGFAKTAEQNVALLRGLSLFHGLGCGLLLGVSRKRFIGTIGGAAEPRQRMPGSVAVALACAGQGAQILRVHDVAETVQALRLWRAMTGRGWETEE</sequence>
<dbReference type="InterPro" id="IPR045031">
    <property type="entry name" value="DHP_synth-like"/>
</dbReference>
<dbReference type="NCBIfam" id="TIGR01496">
    <property type="entry name" value="DHPS"/>
    <property type="match status" value="1"/>
</dbReference>
<evidence type="ECO:0000256" key="9">
    <source>
        <dbReference type="ARBA" id="ARBA00022842"/>
    </source>
</evidence>
<evidence type="ECO:0000313" key="14">
    <source>
        <dbReference type="EMBL" id="OWJ80009.1"/>
    </source>
</evidence>
<name>A0A212AF54_9RHOB</name>
<accession>A0A212AF54</accession>
<dbReference type="PROSITE" id="PS50972">
    <property type="entry name" value="PTERIN_BINDING"/>
    <property type="match status" value="1"/>
</dbReference>
<comment type="pathway">
    <text evidence="3 12">Cofactor biosynthesis; tetrahydrofolate biosynthesis; 7,8-dihydrofolate from 2-amino-4-hydroxy-6-hydroxymethyl-7,8-dihydropteridine diphosphate and 4-aminobenzoate: step 1/2.</text>
</comment>
<dbReference type="Gene3D" id="3.20.20.20">
    <property type="entry name" value="Dihydropteroate synthase-like"/>
    <property type="match status" value="1"/>
</dbReference>
<dbReference type="SUPFAM" id="SSF51717">
    <property type="entry name" value="Dihydropteroate synthetase-like"/>
    <property type="match status" value="1"/>
</dbReference>
<comment type="similarity">
    <text evidence="4 12">Belongs to the DHPS family.</text>
</comment>
<dbReference type="PROSITE" id="PS00793">
    <property type="entry name" value="DHPS_2"/>
    <property type="match status" value="1"/>
</dbReference>
<comment type="function">
    <text evidence="12">Catalyzes the condensation of para-aminobenzoate (pABA) with 6-hydroxymethyl-7,8-dihydropterin diphosphate (DHPt-PP) to form 7,8-dihydropteroate (H2Pte), the immediate precursor of folate derivatives.</text>
</comment>
<comment type="cofactor">
    <cofactor evidence="2 12">
        <name>Mg(2+)</name>
        <dbReference type="ChEBI" id="CHEBI:18420"/>
    </cofactor>
</comment>
<evidence type="ECO:0000256" key="6">
    <source>
        <dbReference type="ARBA" id="ARBA00016919"/>
    </source>
</evidence>
<dbReference type="OrthoDB" id="9811744at2"/>
<evidence type="ECO:0000256" key="12">
    <source>
        <dbReference type="RuleBase" id="RU361205"/>
    </source>
</evidence>
<proteinExistence type="inferred from homology"/>
<comment type="caution">
    <text evidence="14">The sequence shown here is derived from an EMBL/GenBank/DDBJ whole genome shotgun (WGS) entry which is preliminary data.</text>
</comment>
<evidence type="ECO:0000256" key="8">
    <source>
        <dbReference type="ARBA" id="ARBA00022723"/>
    </source>
</evidence>
<dbReference type="GO" id="GO:0046654">
    <property type="term" value="P:tetrahydrofolate biosynthetic process"/>
    <property type="evidence" value="ECO:0007669"/>
    <property type="project" value="UniProtKB-UniPathway"/>
</dbReference>
<evidence type="ECO:0000256" key="10">
    <source>
        <dbReference type="ARBA" id="ARBA00022909"/>
    </source>
</evidence>
<evidence type="ECO:0000256" key="7">
    <source>
        <dbReference type="ARBA" id="ARBA00022679"/>
    </source>
</evidence>
<keyword evidence="15" id="KW-1185">Reference proteome</keyword>
<evidence type="ECO:0000256" key="3">
    <source>
        <dbReference type="ARBA" id="ARBA00004763"/>
    </source>
</evidence>
<evidence type="ECO:0000256" key="5">
    <source>
        <dbReference type="ARBA" id="ARBA00012458"/>
    </source>
</evidence>
<keyword evidence="7 12" id="KW-0808">Transferase</keyword>
<keyword evidence="9 12" id="KW-0460">Magnesium</keyword>
<dbReference type="PROSITE" id="PS00792">
    <property type="entry name" value="DHPS_1"/>
    <property type="match status" value="1"/>
</dbReference>
<dbReference type="UniPathway" id="UPA00077">
    <property type="reaction ID" value="UER00156"/>
</dbReference>
<evidence type="ECO:0000313" key="15">
    <source>
        <dbReference type="Proteomes" id="UP000196878"/>
    </source>
</evidence>
<comment type="catalytic activity">
    <reaction evidence="1">
        <text>(7,8-dihydropterin-6-yl)methyl diphosphate + 4-aminobenzoate = 7,8-dihydropteroate + diphosphate</text>
        <dbReference type="Rhea" id="RHEA:19949"/>
        <dbReference type="ChEBI" id="CHEBI:17836"/>
        <dbReference type="ChEBI" id="CHEBI:17839"/>
        <dbReference type="ChEBI" id="CHEBI:33019"/>
        <dbReference type="ChEBI" id="CHEBI:72950"/>
        <dbReference type="EC" id="2.5.1.15"/>
    </reaction>
</comment>
<dbReference type="Proteomes" id="UP000196878">
    <property type="component" value="Unassembled WGS sequence"/>
</dbReference>
<evidence type="ECO:0000256" key="2">
    <source>
        <dbReference type="ARBA" id="ARBA00001946"/>
    </source>
</evidence>
<dbReference type="AlphaFoldDB" id="A0A212AF54"/>
<dbReference type="EC" id="2.5.1.15" evidence="5 12"/>
<reference evidence="14 15" key="1">
    <citation type="submission" date="2016-12" db="EMBL/GenBank/DDBJ databases">
        <title>Comparison of Traditional DNA-DNA Hybridization with In Silico Genomic Analysis.</title>
        <authorList>
            <person name="Nicholson A.C."/>
            <person name="Humrighouse B.W."/>
            <person name="Graziano J."/>
            <person name="Lasker B."/>
            <person name="Whitney A.M."/>
            <person name="Mcquiston J.R."/>
        </authorList>
    </citation>
    <scope>NUCLEOTIDE SEQUENCE [LARGE SCALE GENOMIC DNA]</scope>
    <source>
        <strain evidence="14 15">H2240</strain>
    </source>
</reference>
<dbReference type="GO" id="GO:0005829">
    <property type="term" value="C:cytosol"/>
    <property type="evidence" value="ECO:0007669"/>
    <property type="project" value="TreeGrafter"/>
</dbReference>